<dbReference type="AlphaFoldDB" id="A0A7K0IE19"/>
<dbReference type="Proteomes" id="UP000462865">
    <property type="component" value="Unassembled WGS sequence"/>
</dbReference>
<feature type="non-terminal residue" evidence="2">
    <location>
        <position position="202"/>
    </location>
</feature>
<keyword evidence="1" id="KW-0812">Transmembrane</keyword>
<feature type="transmembrane region" description="Helical" evidence="1">
    <location>
        <begin position="12"/>
        <end position="29"/>
    </location>
</feature>
<dbReference type="EMBL" id="WKZA01000140">
    <property type="protein sequence ID" value="MSA96334.1"/>
    <property type="molecule type" value="Genomic_DNA"/>
</dbReference>
<evidence type="ECO:0000256" key="1">
    <source>
        <dbReference type="SAM" id="Phobius"/>
    </source>
</evidence>
<keyword evidence="1" id="KW-0472">Membrane</keyword>
<feature type="transmembrane region" description="Helical" evidence="1">
    <location>
        <begin position="78"/>
        <end position="97"/>
    </location>
</feature>
<gene>
    <name evidence="2" type="ORF">GKG38_15005</name>
</gene>
<protein>
    <submittedName>
        <fullName evidence="2">LuxR family transcriptional regulator</fullName>
    </submittedName>
</protein>
<evidence type="ECO:0000313" key="2">
    <source>
        <dbReference type="EMBL" id="MSA96334.1"/>
    </source>
</evidence>
<name>A0A7K0IE19_9ACTN</name>
<feature type="transmembrane region" description="Helical" evidence="1">
    <location>
        <begin position="135"/>
        <end position="156"/>
    </location>
</feature>
<comment type="caution">
    <text evidence="2">The sequence shown here is derived from an EMBL/GenBank/DDBJ whole genome shotgun (WGS) entry which is preliminary data.</text>
</comment>
<reference evidence="2 3" key="1">
    <citation type="journal article" date="2019" name="Nat. Med.">
        <title>A library of human gut bacterial isolates paired with longitudinal multiomics data enables mechanistic microbiome research.</title>
        <authorList>
            <person name="Poyet M."/>
            <person name="Groussin M."/>
            <person name="Gibbons S.M."/>
            <person name="Avila-Pacheco J."/>
            <person name="Jiang X."/>
            <person name="Kearney S.M."/>
            <person name="Perrotta A.R."/>
            <person name="Berdy B."/>
            <person name="Zhao S."/>
            <person name="Lieberman T.D."/>
            <person name="Swanson P.K."/>
            <person name="Smith M."/>
            <person name="Roesemann S."/>
            <person name="Alexander J.E."/>
            <person name="Rich S.A."/>
            <person name="Livny J."/>
            <person name="Vlamakis H."/>
            <person name="Clish C."/>
            <person name="Bullock K."/>
            <person name="Deik A."/>
            <person name="Scott J."/>
            <person name="Pierce K.A."/>
            <person name="Xavier R.J."/>
            <person name="Alm E.J."/>
        </authorList>
    </citation>
    <scope>NUCLEOTIDE SEQUENCE [LARGE SCALE GENOMIC DNA]</scope>
    <source>
        <strain evidence="2 3">BIOML-A1</strain>
    </source>
</reference>
<proteinExistence type="predicted"/>
<sequence>MGAHRRGGRASLRAVAGFACNQGFVFSLFYMGANRAFGEGILSFERADLFGTLLFMIASFGLLRVASSKARGALLARPLLWCYAVLLVVGSIVPALAGNPAPASLALESALVGLPAGLMLAAWGRALGGQPLARALPAVFVGSAVGATACFAMATVPVEGAAFLLKLLPLGSAWALQALVCAGSQPDRGGRDAGGGVAEAGA</sequence>
<accession>A0A7K0IE19</accession>
<feature type="transmembrane region" description="Helical" evidence="1">
    <location>
        <begin position="103"/>
        <end position="123"/>
    </location>
</feature>
<feature type="transmembrane region" description="Helical" evidence="1">
    <location>
        <begin position="49"/>
        <end position="66"/>
    </location>
</feature>
<evidence type="ECO:0000313" key="3">
    <source>
        <dbReference type="Proteomes" id="UP000462865"/>
    </source>
</evidence>
<organism evidence="2 3">
    <name type="scientific">Gordonibacter urolithinfaciens</name>
    <dbReference type="NCBI Taxonomy" id="1335613"/>
    <lineage>
        <taxon>Bacteria</taxon>
        <taxon>Bacillati</taxon>
        <taxon>Actinomycetota</taxon>
        <taxon>Coriobacteriia</taxon>
        <taxon>Eggerthellales</taxon>
        <taxon>Eggerthellaceae</taxon>
        <taxon>Gordonibacter</taxon>
    </lineage>
</organism>
<keyword evidence="1" id="KW-1133">Transmembrane helix</keyword>